<reference evidence="1" key="1">
    <citation type="submission" date="2022-04" db="EMBL/GenBank/DDBJ databases">
        <title>Genome of the entomopathogenic fungus Entomophthora muscae.</title>
        <authorList>
            <person name="Elya C."/>
            <person name="Lovett B.R."/>
            <person name="Lee E."/>
            <person name="Macias A.M."/>
            <person name="Hajek A.E."/>
            <person name="De Bivort B.L."/>
            <person name="Kasson M.T."/>
            <person name="De Fine Licht H.H."/>
            <person name="Stajich J.E."/>
        </authorList>
    </citation>
    <scope>NUCLEOTIDE SEQUENCE</scope>
    <source>
        <strain evidence="1">Berkeley</strain>
    </source>
</reference>
<accession>A0ACC2RN00</accession>
<proteinExistence type="predicted"/>
<dbReference type="EMBL" id="QTSX02007110">
    <property type="protein sequence ID" value="KAJ9051480.1"/>
    <property type="molecule type" value="Genomic_DNA"/>
</dbReference>
<protein>
    <submittedName>
        <fullName evidence="1">Uncharacterized protein</fullName>
    </submittedName>
</protein>
<sequence>MHFTKYPPNPAYSEFNLEKILIANSLEKNRETKTIGCKGKWYIRLPRLFKDKYNYLPAYFVPMTLPLTLRPGCPIESTTTAKTTSTQLFGVLYITFTGLVDSMVPNSRPWSLFRQSLSYIIKLAAILWWALPTGPAVSCPESPSASIYAWLSETPDDLCVGVVLPKVLGKNGQGVVGQSVGDCKVTLTFSPGSSNIPVLD</sequence>
<keyword evidence="2" id="KW-1185">Reference proteome</keyword>
<evidence type="ECO:0000313" key="1">
    <source>
        <dbReference type="EMBL" id="KAJ9051480.1"/>
    </source>
</evidence>
<organism evidence="1 2">
    <name type="scientific">Entomophthora muscae</name>
    <dbReference type="NCBI Taxonomy" id="34485"/>
    <lineage>
        <taxon>Eukaryota</taxon>
        <taxon>Fungi</taxon>
        <taxon>Fungi incertae sedis</taxon>
        <taxon>Zoopagomycota</taxon>
        <taxon>Entomophthoromycotina</taxon>
        <taxon>Entomophthoromycetes</taxon>
        <taxon>Entomophthorales</taxon>
        <taxon>Entomophthoraceae</taxon>
        <taxon>Entomophthora</taxon>
    </lineage>
</organism>
<comment type="caution">
    <text evidence="1">The sequence shown here is derived from an EMBL/GenBank/DDBJ whole genome shotgun (WGS) entry which is preliminary data.</text>
</comment>
<gene>
    <name evidence="1" type="ORF">DSO57_1004217</name>
</gene>
<dbReference type="Proteomes" id="UP001165960">
    <property type="component" value="Unassembled WGS sequence"/>
</dbReference>
<evidence type="ECO:0000313" key="2">
    <source>
        <dbReference type="Proteomes" id="UP001165960"/>
    </source>
</evidence>
<name>A0ACC2RN00_9FUNG</name>